<dbReference type="EMBL" id="HBUE01193718">
    <property type="protein sequence ID" value="CAG6526542.1"/>
    <property type="molecule type" value="Transcribed_RNA"/>
</dbReference>
<protein>
    <submittedName>
        <fullName evidence="1">(northern house mosquito) hypothetical protein</fullName>
    </submittedName>
</protein>
<reference evidence="1" key="1">
    <citation type="submission" date="2021-05" db="EMBL/GenBank/DDBJ databases">
        <authorList>
            <person name="Alioto T."/>
            <person name="Alioto T."/>
            <person name="Gomez Garrido J."/>
        </authorList>
    </citation>
    <scope>NUCLEOTIDE SEQUENCE</scope>
</reference>
<name>A0A8D8BLS7_CULPI</name>
<proteinExistence type="predicted"/>
<dbReference type="EMBL" id="HBUE01080645">
    <property type="protein sequence ID" value="CAG6477350.1"/>
    <property type="molecule type" value="Transcribed_RNA"/>
</dbReference>
<organism evidence="1">
    <name type="scientific">Culex pipiens</name>
    <name type="common">House mosquito</name>
    <dbReference type="NCBI Taxonomy" id="7175"/>
    <lineage>
        <taxon>Eukaryota</taxon>
        <taxon>Metazoa</taxon>
        <taxon>Ecdysozoa</taxon>
        <taxon>Arthropoda</taxon>
        <taxon>Hexapoda</taxon>
        <taxon>Insecta</taxon>
        <taxon>Pterygota</taxon>
        <taxon>Neoptera</taxon>
        <taxon>Endopterygota</taxon>
        <taxon>Diptera</taxon>
        <taxon>Nematocera</taxon>
        <taxon>Culicoidea</taxon>
        <taxon>Culicidae</taxon>
        <taxon>Culicinae</taxon>
        <taxon>Culicini</taxon>
        <taxon>Culex</taxon>
        <taxon>Culex</taxon>
    </lineage>
</organism>
<sequence>MSIGSSSHADFSALCVIWAAQPIPSRAGIHSFNRKNTLFCPPRCFDPKFVGQLSAQNATTFSAKLRFFAVVLINSEMISDVSPLVVQKSAILIRTPSVGTKYRTSTGNIFVLPLLDASVSTVTYETSVISSSTSRCA</sequence>
<evidence type="ECO:0000313" key="1">
    <source>
        <dbReference type="EMBL" id="CAG6477350.1"/>
    </source>
</evidence>
<accession>A0A8D8BLS7</accession>
<dbReference type="AlphaFoldDB" id="A0A8D8BLS7"/>
<dbReference type="EMBL" id="HBUE01299679">
    <property type="protein sequence ID" value="CAG6578256.1"/>
    <property type="molecule type" value="Transcribed_RNA"/>
</dbReference>